<dbReference type="Pfam" id="PF11927">
    <property type="entry name" value="HODM_asu-like"/>
    <property type="match status" value="1"/>
</dbReference>
<sequence length="62" mass="7170">MLFGVRGYLISMNELVTNPLWAKRLHRVLKGLHPELAEYKGLSYKDITIDWLSKYDDGTSSE</sequence>
<protein>
    <submittedName>
        <fullName evidence="1">Uncharacterized protein</fullName>
    </submittedName>
</protein>
<organism evidence="1">
    <name type="scientific">marine sediment metagenome</name>
    <dbReference type="NCBI Taxonomy" id="412755"/>
    <lineage>
        <taxon>unclassified sequences</taxon>
        <taxon>metagenomes</taxon>
        <taxon>ecological metagenomes</taxon>
    </lineage>
</organism>
<dbReference type="InterPro" id="IPR021848">
    <property type="entry name" value="HODM_asu-like"/>
</dbReference>
<accession>A0A0F9RC61</accession>
<comment type="caution">
    <text evidence="1">The sequence shown here is derived from an EMBL/GenBank/DDBJ whole genome shotgun (WGS) entry which is preliminary data.</text>
</comment>
<evidence type="ECO:0000313" key="1">
    <source>
        <dbReference type="EMBL" id="KKN52524.1"/>
    </source>
</evidence>
<gene>
    <name evidence="1" type="ORF">LCGC14_0611680</name>
</gene>
<dbReference type="EMBL" id="LAZR01001015">
    <property type="protein sequence ID" value="KKN52524.1"/>
    <property type="molecule type" value="Genomic_DNA"/>
</dbReference>
<name>A0A0F9RC61_9ZZZZ</name>
<dbReference type="AlphaFoldDB" id="A0A0F9RC61"/>
<proteinExistence type="predicted"/>
<reference evidence="1" key="1">
    <citation type="journal article" date="2015" name="Nature">
        <title>Complex archaea that bridge the gap between prokaryotes and eukaryotes.</title>
        <authorList>
            <person name="Spang A."/>
            <person name="Saw J.H."/>
            <person name="Jorgensen S.L."/>
            <person name="Zaremba-Niedzwiedzka K."/>
            <person name="Martijn J."/>
            <person name="Lind A.E."/>
            <person name="van Eijk R."/>
            <person name="Schleper C."/>
            <person name="Guy L."/>
            <person name="Ettema T.J."/>
        </authorList>
    </citation>
    <scope>NUCLEOTIDE SEQUENCE</scope>
</reference>